<protein>
    <submittedName>
        <fullName evidence="1">Uncharacterized protein</fullName>
    </submittedName>
</protein>
<proteinExistence type="predicted"/>
<name>A0ACC0VBJ5_9HYPO</name>
<sequence>MNPQRNGSISSDVSDASTVVDVEAINAKPEDVGRGRPAVFKAAWREVVFVISLLTSLSMADFVISGFQALLPALVDPLDIPVVSQTWPSSVITLVLGSFLIPMGRFIDMYGGYAMYAGGMSWFAVWTLATGFSRSFPALVVCRAMQGLGLSAFLPAGMTLLGKVYPPGPRKNLIFGIYGALSPLGFISGMSLGALSQELLSWNWYFYSGAMIATLCLIGVLIFAPRDWAEARSAGVKMDWLGLCTTVPGFLLLVYAITDSSRSPAGWGSPQVIGMLIGGIAFLAAAVYVEGWRATAPLIPADIFQVKYMKRMILCLFMTWGIFAVFVFNANFYFQQVLEKSPLMNVAWFAPWAIGGVMFAIASGLLLHIIPGRILIIISECSQFITYIILALLPSNPNYWATFMPAMLCEAGCVNILFTVSNVFLTTSLPRKRQGLAGALIYVTMYLGSAFFLAITNVAMVDFKRQGLDVKTQYRNLFWIGVGLSGLAMAIGATVGVPKAKAASADPDERQPKNIDDGHFTNKNVFKSSAKHDNVDGEGIVLQEGANLAVPRLSIGGTSAHSEADTVVGSGSDDDTARNEGTNTNFDPAFQRGAC</sequence>
<dbReference type="Proteomes" id="UP001163324">
    <property type="component" value="Chromosome 1"/>
</dbReference>
<organism evidence="1 2">
    <name type="scientific">Trichothecium roseum</name>
    <dbReference type="NCBI Taxonomy" id="47278"/>
    <lineage>
        <taxon>Eukaryota</taxon>
        <taxon>Fungi</taxon>
        <taxon>Dikarya</taxon>
        <taxon>Ascomycota</taxon>
        <taxon>Pezizomycotina</taxon>
        <taxon>Sordariomycetes</taxon>
        <taxon>Hypocreomycetidae</taxon>
        <taxon>Hypocreales</taxon>
        <taxon>Hypocreales incertae sedis</taxon>
        <taxon>Trichothecium</taxon>
    </lineage>
</organism>
<keyword evidence="2" id="KW-1185">Reference proteome</keyword>
<evidence type="ECO:0000313" key="2">
    <source>
        <dbReference type="Proteomes" id="UP001163324"/>
    </source>
</evidence>
<dbReference type="EMBL" id="CM047940">
    <property type="protein sequence ID" value="KAI9903790.1"/>
    <property type="molecule type" value="Genomic_DNA"/>
</dbReference>
<accession>A0ACC0VBJ5</accession>
<reference evidence="1" key="1">
    <citation type="submission" date="2022-10" db="EMBL/GenBank/DDBJ databases">
        <title>Complete Genome of Trichothecium roseum strain YXFP-22015, a Plant Pathogen Isolated from Citrus.</title>
        <authorList>
            <person name="Wang Y."/>
            <person name="Zhu L."/>
        </authorList>
    </citation>
    <scope>NUCLEOTIDE SEQUENCE</scope>
    <source>
        <strain evidence="1">YXFP-22015</strain>
    </source>
</reference>
<gene>
    <name evidence="1" type="ORF">N3K66_000319</name>
</gene>
<evidence type="ECO:0000313" key="1">
    <source>
        <dbReference type="EMBL" id="KAI9903790.1"/>
    </source>
</evidence>
<comment type="caution">
    <text evidence="1">The sequence shown here is derived from an EMBL/GenBank/DDBJ whole genome shotgun (WGS) entry which is preliminary data.</text>
</comment>